<evidence type="ECO:0000313" key="2">
    <source>
        <dbReference type="Proteomes" id="UP000637628"/>
    </source>
</evidence>
<organism evidence="1 2">
    <name type="scientific">Paractinoplanes durhamensis</name>
    <dbReference type="NCBI Taxonomy" id="113563"/>
    <lineage>
        <taxon>Bacteria</taxon>
        <taxon>Bacillati</taxon>
        <taxon>Actinomycetota</taxon>
        <taxon>Actinomycetes</taxon>
        <taxon>Micromonosporales</taxon>
        <taxon>Micromonosporaceae</taxon>
        <taxon>Paractinoplanes</taxon>
    </lineage>
</organism>
<dbReference type="EMBL" id="BOML01000057">
    <property type="protein sequence ID" value="GIE05755.1"/>
    <property type="molecule type" value="Genomic_DNA"/>
</dbReference>
<gene>
    <name evidence="1" type="ORF">Adu01nite_71050</name>
</gene>
<name>A0ABQ3Z7F6_9ACTN</name>
<protein>
    <submittedName>
        <fullName evidence="1">Uncharacterized protein</fullName>
    </submittedName>
</protein>
<proteinExistence type="predicted"/>
<accession>A0ABQ3Z7F6</accession>
<keyword evidence="2" id="KW-1185">Reference proteome</keyword>
<dbReference type="Proteomes" id="UP000637628">
    <property type="component" value="Unassembled WGS sequence"/>
</dbReference>
<evidence type="ECO:0000313" key="1">
    <source>
        <dbReference type="EMBL" id="GIE05755.1"/>
    </source>
</evidence>
<reference evidence="1 2" key="1">
    <citation type="submission" date="2021-01" db="EMBL/GenBank/DDBJ databases">
        <title>Whole genome shotgun sequence of Actinoplanes durhamensis NBRC 14914.</title>
        <authorList>
            <person name="Komaki H."/>
            <person name="Tamura T."/>
        </authorList>
    </citation>
    <scope>NUCLEOTIDE SEQUENCE [LARGE SCALE GENOMIC DNA]</scope>
    <source>
        <strain evidence="1 2">NBRC 14914</strain>
    </source>
</reference>
<comment type="caution">
    <text evidence="1">The sequence shown here is derived from an EMBL/GenBank/DDBJ whole genome shotgun (WGS) entry which is preliminary data.</text>
</comment>
<sequence length="191" mass="20646">MVALNVAAAGSYETVRRHNGTLEKSVRREVSFRDVALMSYETEEESVYTTFLWRSAHHELYWTVAGRDVSFSVFTEMMAAVDLNDSASGLLVTPRRGTGTSVTMVLAANTLTNLCAVAITPTTSPSIRVPAHSGKQVKGGVMWRTDTRRQDGSLERTATIAGATAVTDLGFFDPDAPANVELAENFQVAIG</sequence>